<evidence type="ECO:0000313" key="6">
    <source>
        <dbReference type="Proteomes" id="UP000006798"/>
    </source>
</evidence>
<dbReference type="PANTHER" id="PTHR47199:SF2">
    <property type="entry name" value="PHOTOSYSTEM II STABILITY_ASSEMBLY FACTOR HCF136, CHLOROPLASTIC"/>
    <property type="match status" value="1"/>
</dbReference>
<keyword evidence="5" id="KW-0614">Plasmid</keyword>
<geneLocation type="plasmid" evidence="5 6">
    <name>pBB2</name>
</geneLocation>
<dbReference type="InterPro" id="IPR028203">
    <property type="entry name" value="PSII_CF48-like_dom"/>
</dbReference>
<dbReference type="PROSITE" id="PS51257">
    <property type="entry name" value="PROKAR_LIPOPROTEIN"/>
    <property type="match status" value="1"/>
</dbReference>
<keyword evidence="1" id="KW-0602">Photosynthesis</keyword>
<dbReference type="PANTHER" id="PTHR47199">
    <property type="entry name" value="PHOTOSYSTEM II STABILITY/ASSEMBLY FACTOR HCF136, CHLOROPLASTIC"/>
    <property type="match status" value="1"/>
</dbReference>
<dbReference type="GO" id="GO:0015979">
    <property type="term" value="P:photosynthesis"/>
    <property type="evidence" value="ECO:0007669"/>
    <property type="project" value="UniProtKB-KW"/>
</dbReference>
<evidence type="ECO:0000256" key="1">
    <source>
        <dbReference type="ARBA" id="ARBA00022531"/>
    </source>
</evidence>
<dbReference type="AlphaFoldDB" id="F8GYT7"/>
<feature type="signal peptide" evidence="3">
    <location>
        <begin position="1"/>
        <end position="30"/>
    </location>
</feature>
<dbReference type="InterPro" id="IPR015943">
    <property type="entry name" value="WD40/YVTN_repeat-like_dom_sf"/>
</dbReference>
<dbReference type="Pfam" id="PF14870">
    <property type="entry name" value="PSII_BNR"/>
    <property type="match status" value="2"/>
</dbReference>
<gene>
    <name evidence="5" type="ordered locus">CNE_BB2p02170</name>
</gene>
<dbReference type="KEGG" id="cnc:CNE_BB2p02170"/>
<dbReference type="EMBL" id="CP002880">
    <property type="protein sequence ID" value="AEI83028.1"/>
    <property type="molecule type" value="Genomic_DNA"/>
</dbReference>
<evidence type="ECO:0000256" key="2">
    <source>
        <dbReference type="ARBA" id="ARBA00023276"/>
    </source>
</evidence>
<evidence type="ECO:0000259" key="4">
    <source>
        <dbReference type="Pfam" id="PF14870"/>
    </source>
</evidence>
<feature type="domain" description="Photosynthesis system II assembly factor Ycf48/Hcf136-like" evidence="4">
    <location>
        <begin position="171"/>
        <end position="327"/>
    </location>
</feature>
<keyword evidence="3" id="KW-0732">Signal</keyword>
<dbReference type="HOGENOM" id="CLU_063224_1_0_4"/>
<feature type="chain" id="PRO_5003372026" description="Photosynthesis system II assembly factor Ycf48/Hcf136-like domain-containing protein" evidence="3">
    <location>
        <begin position="31"/>
        <end position="373"/>
    </location>
</feature>
<dbReference type="Proteomes" id="UP000006798">
    <property type="component" value="Plasmid pBB2"/>
</dbReference>
<organism evidence="5 6">
    <name type="scientific">Cupriavidus necator (strain ATCC 43291 / DSM 13513 / CCUG 52238 / LMG 8453 / N-1)</name>
    <name type="common">Ralstonia eutropha</name>
    <dbReference type="NCBI Taxonomy" id="1042878"/>
    <lineage>
        <taxon>Bacteria</taxon>
        <taxon>Pseudomonadati</taxon>
        <taxon>Pseudomonadota</taxon>
        <taxon>Betaproteobacteria</taxon>
        <taxon>Burkholderiales</taxon>
        <taxon>Burkholderiaceae</taxon>
        <taxon>Cupriavidus</taxon>
    </lineage>
</organism>
<evidence type="ECO:0000313" key="5">
    <source>
        <dbReference type="EMBL" id="AEI83028.1"/>
    </source>
</evidence>
<evidence type="ECO:0000256" key="3">
    <source>
        <dbReference type="SAM" id="SignalP"/>
    </source>
</evidence>
<dbReference type="Gene3D" id="2.130.10.10">
    <property type="entry name" value="YVTN repeat-like/Quinoprotein amine dehydrogenase"/>
    <property type="match status" value="2"/>
</dbReference>
<protein>
    <recommendedName>
        <fullName evidence="4">Photosynthesis system II assembly factor Ycf48/Hcf136-like domain-containing protein</fullName>
    </recommendedName>
</protein>
<sequence>MRTRSLALCIAAVACTVGMGLSGATAPARAGGPADVLERQALRSVLAPASLMLAVTRAGERLVAAGERGIVLLSDDNGRSWRQAGVPVSVTLTSVFFASRTQGWAVGHGGVILHSDDGGETWSKQLDGVRAAQLVLAAAQAAVADTGATTGDRSTRRLRDAERLVADGPDKPLLDVYFANEREGLVVGAYGLAFSTEDAGKHWQPADDRLVNPEGRHLYRIRAVGSDLYLAGEQGALYRSRDGGRHFTGIKTNYPGSYFGMVTGPRDDLLIFGMRGNLYRTQDAGLNWRQIDSGRTAALTDGIRASDGAILIVDGDGGLMRSIDDGKTFRNIPTGIAGPINSIAQAADGSLILAGLRGVARLPLDKIRTGVEP</sequence>
<feature type="domain" description="Photosynthesis system II assembly factor Ycf48/Hcf136-like" evidence="4">
    <location>
        <begin position="78"/>
        <end position="125"/>
    </location>
</feature>
<dbReference type="CDD" id="cd15482">
    <property type="entry name" value="Sialidase_non-viral"/>
    <property type="match status" value="1"/>
</dbReference>
<reference evidence="5 6" key="1">
    <citation type="journal article" date="2011" name="J. Bacteriol.">
        <title>Complete genome sequence of the type strain Cupriavidus necator N-1.</title>
        <authorList>
            <person name="Poehlein A."/>
            <person name="Kusian B."/>
            <person name="Friedrich B."/>
            <person name="Daniel R."/>
            <person name="Bowien B."/>
        </authorList>
    </citation>
    <scope>NUCLEOTIDE SEQUENCE [LARGE SCALE GENOMIC DNA]</scope>
    <source>
        <strain evidence="6">ATCC 43291 / DSM 13513 / CCUG 52238 / LMG 8453 / N-1</strain>
        <plasmid evidence="5 6">pBB2</plasmid>
    </source>
</reference>
<keyword evidence="2" id="KW-0604">Photosystem II</keyword>
<proteinExistence type="predicted"/>
<dbReference type="SUPFAM" id="SSF50939">
    <property type="entry name" value="Sialidases"/>
    <property type="match status" value="1"/>
</dbReference>
<dbReference type="GO" id="GO:0009523">
    <property type="term" value="C:photosystem II"/>
    <property type="evidence" value="ECO:0007669"/>
    <property type="project" value="UniProtKB-KW"/>
</dbReference>
<name>F8GYT7_CUPNN</name>
<accession>F8GYT7</accession>
<dbReference type="InterPro" id="IPR036278">
    <property type="entry name" value="Sialidase_sf"/>
</dbReference>